<dbReference type="SUPFAM" id="SSF49899">
    <property type="entry name" value="Concanavalin A-like lectins/glucanases"/>
    <property type="match status" value="1"/>
</dbReference>
<dbReference type="PANTHER" id="PTHR42812:SF12">
    <property type="entry name" value="BETA-XYLOSIDASE-RELATED"/>
    <property type="match status" value="1"/>
</dbReference>
<dbReference type="OrthoDB" id="9801455at2"/>
<dbReference type="Pfam" id="PF17851">
    <property type="entry name" value="GH43_C2"/>
    <property type="match status" value="1"/>
</dbReference>
<keyword evidence="9" id="KW-1185">Reference proteome</keyword>
<evidence type="ECO:0000313" key="9">
    <source>
        <dbReference type="Proteomes" id="UP000331127"/>
    </source>
</evidence>
<evidence type="ECO:0000256" key="1">
    <source>
        <dbReference type="ARBA" id="ARBA00009865"/>
    </source>
</evidence>
<protein>
    <submittedName>
        <fullName evidence="8">Glycoside hydrolase 43 family protein</fullName>
    </submittedName>
</protein>
<dbReference type="Gene3D" id="2.115.10.20">
    <property type="entry name" value="Glycosyl hydrolase domain, family 43"/>
    <property type="match status" value="1"/>
</dbReference>
<dbReference type="RefSeq" id="WP_155356779.1">
    <property type="nucleotide sequence ID" value="NZ_BAAAHL010000049.1"/>
</dbReference>
<dbReference type="PANTHER" id="PTHR42812">
    <property type="entry name" value="BETA-XYLOSIDASE"/>
    <property type="match status" value="1"/>
</dbReference>
<dbReference type="Pfam" id="PF04616">
    <property type="entry name" value="Glyco_hydro_43"/>
    <property type="match status" value="1"/>
</dbReference>
<dbReference type="InterPro" id="IPR023296">
    <property type="entry name" value="Glyco_hydro_beta-prop_sf"/>
</dbReference>
<sequence>MFTNPVIPGFHPDPSVCRVGADYYLVTSSFEWFPGVPIFHSRDLVHWRQLGHVLDRPSQLALDGVRPSGGIFAPTIRHHDGVFYMITTLMDEPGNFLVTATDPAGPWSDPIWFPETRGFDPSLLFDDDGRAWMCGAREKAAKQYDGDTEIWLRELDLTTMKLVGEEHVIWEPVQRGGIWAEGPHIYLVNGRYYLLTSEGGTAEGHAIMVARADQITGPYEPNPRNPILTHRHLGLRHPITSTGHPDLVQTQDGDWWSVLLATRPYGGPASGPLTMAAVRADSGYNLGRETFLTSVHWEDDWPVYDLVQPEMPAPALPVHHWPAVPACDHFDGPRLSPAWNHLRTPREPYWSLADSRLTLSLRPQTLTEWGNPSLIARRQQHMDFAAHTVLEFQPQGAESAGLALIQNDEYQIRFARSAHGLTLIRRASGVDTVVATTESHAGRTWLGVEAHGQDYRFRYAEAPGEWRDLGGPVDGRLLSSTTSGGFTGTMIALYATSNGTPTTNTASFDWFEYQPI</sequence>
<reference evidence="8 9" key="1">
    <citation type="submission" date="2019-10" db="EMBL/GenBank/DDBJ databases">
        <title>Whole genome shotgun sequence of Acrocarpospora macrocephala NBRC 16266.</title>
        <authorList>
            <person name="Ichikawa N."/>
            <person name="Kimura A."/>
            <person name="Kitahashi Y."/>
            <person name="Komaki H."/>
            <person name="Oguchi A."/>
        </authorList>
    </citation>
    <scope>NUCLEOTIDE SEQUENCE [LARGE SCALE GENOMIC DNA]</scope>
    <source>
        <strain evidence="8 9">NBRC 16266</strain>
    </source>
</reference>
<feature type="active site" description="Proton donor" evidence="4">
    <location>
        <position position="181"/>
    </location>
</feature>
<dbReference type="InterPro" id="IPR051795">
    <property type="entry name" value="Glycosyl_Hydrlase_43"/>
</dbReference>
<comment type="caution">
    <text evidence="8">The sequence shown here is derived from an EMBL/GenBank/DDBJ whole genome shotgun (WGS) entry which is preliminary data.</text>
</comment>
<dbReference type="Gene3D" id="2.60.120.200">
    <property type="match status" value="1"/>
</dbReference>
<evidence type="ECO:0000256" key="5">
    <source>
        <dbReference type="PIRSR" id="PIRSR606710-2"/>
    </source>
</evidence>
<keyword evidence="3 6" id="KW-0326">Glycosidase</keyword>
<accession>A0A5M3WVR7</accession>
<comment type="similarity">
    <text evidence="1 6">Belongs to the glycosyl hydrolase 43 family.</text>
</comment>
<evidence type="ECO:0000256" key="4">
    <source>
        <dbReference type="PIRSR" id="PIRSR606710-1"/>
    </source>
</evidence>
<name>A0A5M3WVR7_9ACTN</name>
<dbReference type="EMBL" id="BLAE01000029">
    <property type="protein sequence ID" value="GES11411.1"/>
    <property type="molecule type" value="Genomic_DNA"/>
</dbReference>
<proteinExistence type="inferred from homology"/>
<evidence type="ECO:0000256" key="3">
    <source>
        <dbReference type="ARBA" id="ARBA00023295"/>
    </source>
</evidence>
<evidence type="ECO:0000313" key="8">
    <source>
        <dbReference type="EMBL" id="GES11411.1"/>
    </source>
</evidence>
<dbReference type="InterPro" id="IPR013320">
    <property type="entry name" value="ConA-like_dom_sf"/>
</dbReference>
<keyword evidence="2 6" id="KW-0378">Hydrolase</keyword>
<dbReference type="GO" id="GO:0004553">
    <property type="term" value="F:hydrolase activity, hydrolyzing O-glycosyl compounds"/>
    <property type="evidence" value="ECO:0007669"/>
    <property type="project" value="InterPro"/>
</dbReference>
<organism evidence="8 9">
    <name type="scientific">Acrocarpospora macrocephala</name>
    <dbReference type="NCBI Taxonomy" id="150177"/>
    <lineage>
        <taxon>Bacteria</taxon>
        <taxon>Bacillati</taxon>
        <taxon>Actinomycetota</taxon>
        <taxon>Actinomycetes</taxon>
        <taxon>Streptosporangiales</taxon>
        <taxon>Streptosporangiaceae</taxon>
        <taxon>Acrocarpospora</taxon>
    </lineage>
</organism>
<evidence type="ECO:0000259" key="7">
    <source>
        <dbReference type="Pfam" id="PF17851"/>
    </source>
</evidence>
<feature type="site" description="Important for catalytic activity, responsible for pKa modulation of the active site Glu and correct orientation of both the proton donor and substrate" evidence="5">
    <location>
        <position position="120"/>
    </location>
</feature>
<dbReference type="AlphaFoldDB" id="A0A5M3WVR7"/>
<evidence type="ECO:0000256" key="2">
    <source>
        <dbReference type="ARBA" id="ARBA00022801"/>
    </source>
</evidence>
<dbReference type="Proteomes" id="UP000331127">
    <property type="component" value="Unassembled WGS sequence"/>
</dbReference>
<feature type="active site" description="Proton acceptor" evidence="4">
    <location>
        <position position="13"/>
    </location>
</feature>
<gene>
    <name evidence="8" type="ORF">Amac_050080</name>
</gene>
<dbReference type="InterPro" id="IPR006710">
    <property type="entry name" value="Glyco_hydro_43"/>
</dbReference>
<feature type="domain" description="Beta-xylosidase C-terminal Concanavalin A-like" evidence="7">
    <location>
        <begin position="327"/>
        <end position="514"/>
    </location>
</feature>
<dbReference type="InterPro" id="IPR041542">
    <property type="entry name" value="GH43_C2"/>
</dbReference>
<dbReference type="GO" id="GO:0005975">
    <property type="term" value="P:carbohydrate metabolic process"/>
    <property type="evidence" value="ECO:0007669"/>
    <property type="project" value="InterPro"/>
</dbReference>
<dbReference type="SUPFAM" id="SSF75005">
    <property type="entry name" value="Arabinanase/levansucrase/invertase"/>
    <property type="match status" value="1"/>
</dbReference>
<evidence type="ECO:0000256" key="6">
    <source>
        <dbReference type="RuleBase" id="RU361187"/>
    </source>
</evidence>
<dbReference type="CDD" id="cd18617">
    <property type="entry name" value="GH43_XynB-like"/>
    <property type="match status" value="1"/>
</dbReference>